<protein>
    <submittedName>
        <fullName evidence="1">Uncharacterized protein</fullName>
    </submittedName>
</protein>
<name>A0AAN6P5U3_9PEZI</name>
<dbReference type="AlphaFoldDB" id="A0AAN6P5U3"/>
<comment type="caution">
    <text evidence="1">The sequence shown here is derived from an EMBL/GenBank/DDBJ whole genome shotgun (WGS) entry which is preliminary data.</text>
</comment>
<proteinExistence type="predicted"/>
<dbReference type="Proteomes" id="UP001303115">
    <property type="component" value="Unassembled WGS sequence"/>
</dbReference>
<gene>
    <name evidence="1" type="ORF">C8A01DRAFT_41257</name>
</gene>
<evidence type="ECO:0000313" key="2">
    <source>
        <dbReference type="Proteomes" id="UP001303115"/>
    </source>
</evidence>
<sequence>MSHTPTLDTLSAVIHASPQFHRVYVQDRRWILRHFVAQSLDGILVDAHAAYLSGTSSFQQTRTVPMLWDFLHAY</sequence>
<reference evidence="2" key="1">
    <citation type="journal article" date="2023" name="Mol. Phylogenet. Evol.">
        <title>Genome-scale phylogeny and comparative genomics of the fungal order Sordariales.</title>
        <authorList>
            <person name="Hensen N."/>
            <person name="Bonometti L."/>
            <person name="Westerberg I."/>
            <person name="Brannstrom I.O."/>
            <person name="Guillou S."/>
            <person name="Cros-Aarteil S."/>
            <person name="Calhoun S."/>
            <person name="Haridas S."/>
            <person name="Kuo A."/>
            <person name="Mondo S."/>
            <person name="Pangilinan J."/>
            <person name="Riley R."/>
            <person name="LaButti K."/>
            <person name="Andreopoulos B."/>
            <person name="Lipzen A."/>
            <person name="Chen C."/>
            <person name="Yan M."/>
            <person name="Daum C."/>
            <person name="Ng V."/>
            <person name="Clum A."/>
            <person name="Steindorff A."/>
            <person name="Ohm R.A."/>
            <person name="Martin F."/>
            <person name="Silar P."/>
            <person name="Natvig D.O."/>
            <person name="Lalanne C."/>
            <person name="Gautier V."/>
            <person name="Ament-Velasquez S.L."/>
            <person name="Kruys A."/>
            <person name="Hutchinson M.I."/>
            <person name="Powell A.J."/>
            <person name="Barry K."/>
            <person name="Miller A.N."/>
            <person name="Grigoriev I.V."/>
            <person name="Debuchy R."/>
            <person name="Gladieux P."/>
            <person name="Hiltunen Thoren M."/>
            <person name="Johannesson H."/>
        </authorList>
    </citation>
    <scope>NUCLEOTIDE SEQUENCE [LARGE SCALE GENOMIC DNA]</scope>
    <source>
        <strain evidence="2">CBS 284.82</strain>
    </source>
</reference>
<accession>A0AAN6P5U3</accession>
<dbReference type="EMBL" id="MU854624">
    <property type="protein sequence ID" value="KAK4032313.1"/>
    <property type="molecule type" value="Genomic_DNA"/>
</dbReference>
<organism evidence="1 2">
    <name type="scientific">Parachaetomium inaequale</name>
    <dbReference type="NCBI Taxonomy" id="2588326"/>
    <lineage>
        <taxon>Eukaryota</taxon>
        <taxon>Fungi</taxon>
        <taxon>Dikarya</taxon>
        <taxon>Ascomycota</taxon>
        <taxon>Pezizomycotina</taxon>
        <taxon>Sordariomycetes</taxon>
        <taxon>Sordariomycetidae</taxon>
        <taxon>Sordariales</taxon>
        <taxon>Chaetomiaceae</taxon>
        <taxon>Parachaetomium</taxon>
    </lineage>
</organism>
<keyword evidence="2" id="KW-1185">Reference proteome</keyword>
<evidence type="ECO:0000313" key="1">
    <source>
        <dbReference type="EMBL" id="KAK4032313.1"/>
    </source>
</evidence>